<keyword evidence="2 10" id="KW-0963">Cytoplasm</keyword>
<keyword evidence="7 10" id="KW-1208">Phospholipid metabolism</keyword>
<accession>A0A937G256</accession>
<comment type="pathway">
    <text evidence="10">Lipid metabolism; phospholipid metabolism.</text>
</comment>
<evidence type="ECO:0000256" key="8">
    <source>
        <dbReference type="ARBA" id="ARBA00024069"/>
    </source>
</evidence>
<dbReference type="Proteomes" id="UP000614216">
    <property type="component" value="Unassembled WGS sequence"/>
</dbReference>
<dbReference type="GO" id="GO:0005737">
    <property type="term" value="C:cytoplasm"/>
    <property type="evidence" value="ECO:0007669"/>
    <property type="project" value="UniProtKB-SubCell"/>
</dbReference>
<evidence type="ECO:0000256" key="4">
    <source>
        <dbReference type="ARBA" id="ARBA00022679"/>
    </source>
</evidence>
<sequence length="313" mass="33709">MKIALDAMGGDFAPDCTVKGAELASQEISDDIKIVLVGKEDIIQSKLREHNVNNPSIEVFHADDVIEMGEHPTKALSQKPKASIPVGYGLLKSGAVKAFCSAGNTGAMHVGAMFTIKAIEGIIRPGIAGFIPKESGDFGVIMDVGANADCKPDVLYQFGEMGSLYAQHVFNIATPKVGLMNLGEEEQKGTLLTQAAYQLFKISKTLNFVGNIEGRDLFNDKADVIVCDGFTGNVILKMAESFFDLLQKRSIKDDYFDRFNYEAIGGSPILGINGNVVIGHGVSSPEAIKNMILLSVKMAESNIHTKIKEHLGE</sequence>
<comment type="function">
    <text evidence="10">Catalyzes the reversible formation of acyl-phosphate (acyl-PO(4)) from acyl-[acyl-carrier-protein] (acyl-ACP). This enzyme utilizes acyl-ACP as fatty acyl donor, but not acyl-CoA.</text>
</comment>
<keyword evidence="5 10" id="KW-0443">Lipid metabolism</keyword>
<keyword evidence="4 10" id="KW-0808">Transferase</keyword>
<protein>
    <recommendedName>
        <fullName evidence="8 10">Phosphate acyltransferase</fullName>
        <ecNumber evidence="8 10">2.3.1.274</ecNumber>
    </recommendedName>
    <alternativeName>
        <fullName evidence="10">Acyl-ACP phosphotransacylase</fullName>
    </alternativeName>
    <alternativeName>
        <fullName evidence="10">Acyl-[acyl-carrier-protein]--phosphate acyltransferase</fullName>
    </alternativeName>
    <alternativeName>
        <fullName evidence="10">Phosphate-acyl-ACP acyltransferase</fullName>
    </alternativeName>
</protein>
<dbReference type="NCBIfam" id="TIGR00182">
    <property type="entry name" value="plsX"/>
    <property type="match status" value="1"/>
</dbReference>
<evidence type="ECO:0000256" key="3">
    <source>
        <dbReference type="ARBA" id="ARBA00022516"/>
    </source>
</evidence>
<dbReference type="HAMAP" id="MF_00019">
    <property type="entry name" value="PlsX"/>
    <property type="match status" value="1"/>
</dbReference>
<comment type="subcellular location">
    <subcellularLocation>
        <location evidence="10">Cytoplasm</location>
    </subcellularLocation>
    <text evidence="10">Associated with the membrane possibly through PlsY.</text>
</comment>
<dbReference type="GO" id="GO:0008654">
    <property type="term" value="P:phospholipid biosynthetic process"/>
    <property type="evidence" value="ECO:0007669"/>
    <property type="project" value="UniProtKB-KW"/>
</dbReference>
<evidence type="ECO:0000256" key="2">
    <source>
        <dbReference type="ARBA" id="ARBA00022490"/>
    </source>
</evidence>
<keyword evidence="6 10" id="KW-0594">Phospholipid biosynthesis</keyword>
<dbReference type="RefSeq" id="WP_202858193.1">
    <property type="nucleotide sequence ID" value="NZ_JAEUGD010000064.1"/>
</dbReference>
<dbReference type="PANTHER" id="PTHR30100:SF1">
    <property type="entry name" value="PHOSPHATE ACYLTRANSFERASE"/>
    <property type="match status" value="1"/>
</dbReference>
<evidence type="ECO:0000256" key="10">
    <source>
        <dbReference type="HAMAP-Rule" id="MF_00019"/>
    </source>
</evidence>
<dbReference type="PIRSF" id="PIRSF002465">
    <property type="entry name" value="Phsphlp_syn_PlsX"/>
    <property type="match status" value="1"/>
</dbReference>
<comment type="subunit">
    <text evidence="9 10">Homodimer. Probably interacts with PlsY.</text>
</comment>
<evidence type="ECO:0000256" key="5">
    <source>
        <dbReference type="ARBA" id="ARBA00023098"/>
    </source>
</evidence>
<evidence type="ECO:0000256" key="7">
    <source>
        <dbReference type="ARBA" id="ARBA00023264"/>
    </source>
</evidence>
<evidence type="ECO:0000256" key="9">
    <source>
        <dbReference type="ARBA" id="ARBA00046608"/>
    </source>
</evidence>
<comment type="similarity">
    <text evidence="10">Belongs to the PlsX family.</text>
</comment>
<keyword evidence="3 10" id="KW-0444">Lipid biosynthesis</keyword>
<organism evidence="11 12">
    <name type="scientific">Fulvivirga marina</name>
    <dbReference type="NCBI Taxonomy" id="2494733"/>
    <lineage>
        <taxon>Bacteria</taxon>
        <taxon>Pseudomonadati</taxon>
        <taxon>Bacteroidota</taxon>
        <taxon>Cytophagia</taxon>
        <taxon>Cytophagales</taxon>
        <taxon>Fulvivirgaceae</taxon>
        <taxon>Fulvivirga</taxon>
    </lineage>
</organism>
<comment type="caution">
    <text evidence="11">The sequence shown here is derived from an EMBL/GenBank/DDBJ whole genome shotgun (WGS) entry which is preliminary data.</text>
</comment>
<evidence type="ECO:0000313" key="11">
    <source>
        <dbReference type="EMBL" id="MBL6448658.1"/>
    </source>
</evidence>
<dbReference type="InterPro" id="IPR003664">
    <property type="entry name" value="FA_synthesis"/>
</dbReference>
<proteinExistence type="inferred from homology"/>
<evidence type="ECO:0000256" key="1">
    <source>
        <dbReference type="ARBA" id="ARBA00001232"/>
    </source>
</evidence>
<evidence type="ECO:0000256" key="6">
    <source>
        <dbReference type="ARBA" id="ARBA00023209"/>
    </source>
</evidence>
<evidence type="ECO:0000313" key="12">
    <source>
        <dbReference type="Proteomes" id="UP000614216"/>
    </source>
</evidence>
<dbReference type="InterPro" id="IPR012281">
    <property type="entry name" value="Phospholipid_synth_PlsX-like"/>
</dbReference>
<dbReference type="Pfam" id="PF02504">
    <property type="entry name" value="FA_synthesis"/>
    <property type="match status" value="1"/>
</dbReference>
<gene>
    <name evidence="10 11" type="primary">plsX</name>
    <name evidence="11" type="ORF">JMN32_20265</name>
</gene>
<dbReference type="GO" id="GO:0006633">
    <property type="term" value="P:fatty acid biosynthetic process"/>
    <property type="evidence" value="ECO:0007669"/>
    <property type="project" value="UniProtKB-UniRule"/>
</dbReference>
<keyword evidence="11" id="KW-0012">Acyltransferase</keyword>
<dbReference type="AlphaFoldDB" id="A0A937G256"/>
<reference evidence="11" key="1">
    <citation type="submission" date="2021-01" db="EMBL/GenBank/DDBJ databases">
        <title>Fulvivirga kasyanovii gen. nov., sp nov., a novel member of the phylum Bacteroidetes isolated from seawater in a mussel farm.</title>
        <authorList>
            <person name="Zhao L.-H."/>
            <person name="Wang Z.-J."/>
        </authorList>
    </citation>
    <scope>NUCLEOTIDE SEQUENCE</scope>
    <source>
        <strain evidence="11">29W222</strain>
    </source>
</reference>
<keyword evidence="12" id="KW-1185">Reference proteome</keyword>
<dbReference type="Gene3D" id="3.40.718.10">
    <property type="entry name" value="Isopropylmalate Dehydrogenase"/>
    <property type="match status" value="1"/>
</dbReference>
<dbReference type="EMBL" id="JAEUGD010000064">
    <property type="protein sequence ID" value="MBL6448658.1"/>
    <property type="molecule type" value="Genomic_DNA"/>
</dbReference>
<name>A0A937G256_9BACT</name>
<comment type="catalytic activity">
    <reaction evidence="1 10">
        <text>a fatty acyl-[ACP] + phosphate = an acyl phosphate + holo-[ACP]</text>
        <dbReference type="Rhea" id="RHEA:42292"/>
        <dbReference type="Rhea" id="RHEA-COMP:9685"/>
        <dbReference type="Rhea" id="RHEA-COMP:14125"/>
        <dbReference type="ChEBI" id="CHEBI:43474"/>
        <dbReference type="ChEBI" id="CHEBI:59918"/>
        <dbReference type="ChEBI" id="CHEBI:64479"/>
        <dbReference type="ChEBI" id="CHEBI:138651"/>
        <dbReference type="EC" id="2.3.1.274"/>
    </reaction>
</comment>
<dbReference type="EC" id="2.3.1.274" evidence="8 10"/>
<dbReference type="SUPFAM" id="SSF53659">
    <property type="entry name" value="Isocitrate/Isopropylmalate dehydrogenase-like"/>
    <property type="match status" value="1"/>
</dbReference>
<dbReference type="GO" id="GO:0043811">
    <property type="term" value="F:phosphate:acyl-[acyl carrier protein] acyltransferase activity"/>
    <property type="evidence" value="ECO:0007669"/>
    <property type="project" value="UniProtKB-UniRule"/>
</dbReference>
<dbReference type="PANTHER" id="PTHR30100">
    <property type="entry name" value="FATTY ACID/PHOSPHOLIPID SYNTHESIS PROTEIN PLSX"/>
    <property type="match status" value="1"/>
</dbReference>